<comment type="caution">
    <text evidence="2">The sequence shown here is derived from an EMBL/GenBank/DDBJ whole genome shotgun (WGS) entry which is preliminary data.</text>
</comment>
<reference evidence="2 3" key="1">
    <citation type="submission" date="2024-04" db="EMBL/GenBank/DDBJ databases">
        <title>The reference genome of an endangered Asteraceae, Deinandra increscens subsp. villosa, native to the Central Coast of California.</title>
        <authorList>
            <person name="Guilliams M."/>
            <person name="Hasenstab-Lehman K."/>
            <person name="Meyer R."/>
            <person name="Mcevoy S."/>
        </authorList>
    </citation>
    <scope>NUCLEOTIDE SEQUENCE [LARGE SCALE GENOMIC DNA]</scope>
    <source>
        <tissue evidence="2">Leaf</tissue>
    </source>
</reference>
<evidence type="ECO:0000313" key="2">
    <source>
        <dbReference type="EMBL" id="KAK9069834.1"/>
    </source>
</evidence>
<evidence type="ECO:0008006" key="4">
    <source>
        <dbReference type="Google" id="ProtNLM"/>
    </source>
</evidence>
<dbReference type="EMBL" id="JBCNJP010000012">
    <property type="protein sequence ID" value="KAK9069834.1"/>
    <property type="molecule type" value="Genomic_DNA"/>
</dbReference>
<gene>
    <name evidence="2" type="ORF">SSX86_010230</name>
</gene>
<dbReference type="AlphaFoldDB" id="A0AAP0DER9"/>
<organism evidence="2 3">
    <name type="scientific">Deinandra increscens subsp. villosa</name>
    <dbReference type="NCBI Taxonomy" id="3103831"/>
    <lineage>
        <taxon>Eukaryota</taxon>
        <taxon>Viridiplantae</taxon>
        <taxon>Streptophyta</taxon>
        <taxon>Embryophyta</taxon>
        <taxon>Tracheophyta</taxon>
        <taxon>Spermatophyta</taxon>
        <taxon>Magnoliopsida</taxon>
        <taxon>eudicotyledons</taxon>
        <taxon>Gunneridae</taxon>
        <taxon>Pentapetalae</taxon>
        <taxon>asterids</taxon>
        <taxon>campanulids</taxon>
        <taxon>Asterales</taxon>
        <taxon>Asteraceae</taxon>
        <taxon>Asteroideae</taxon>
        <taxon>Heliantheae alliance</taxon>
        <taxon>Madieae</taxon>
        <taxon>Madiinae</taxon>
        <taxon>Deinandra</taxon>
    </lineage>
</organism>
<feature type="chain" id="PRO_5043030548" description="Wall-associated receptor kinase galacturonan-binding domain-containing protein" evidence="1">
    <location>
        <begin position="20"/>
        <end position="136"/>
    </location>
</feature>
<evidence type="ECO:0000313" key="3">
    <source>
        <dbReference type="Proteomes" id="UP001408789"/>
    </source>
</evidence>
<dbReference type="Proteomes" id="UP001408789">
    <property type="component" value="Unassembled WGS sequence"/>
</dbReference>
<sequence length="136" mass="15124">MILQLLLFSLILISPSTSAQKNCNRVCRGGGGLETSVSYPFGFSDGFEIRLDCSAAGEIRVGEYNVRNMSRDRLLIDFPGKCGRAYDEIHVFNNTNFAITSRNGFLLENCGRRLINCRVEIRSTSIDVLVQGLINL</sequence>
<keyword evidence="1" id="KW-0732">Signal</keyword>
<feature type="signal peptide" evidence="1">
    <location>
        <begin position="1"/>
        <end position="19"/>
    </location>
</feature>
<accession>A0AAP0DER9</accession>
<proteinExistence type="predicted"/>
<name>A0AAP0DER9_9ASTR</name>
<protein>
    <recommendedName>
        <fullName evidence="4">Wall-associated receptor kinase galacturonan-binding domain-containing protein</fullName>
    </recommendedName>
</protein>
<keyword evidence="3" id="KW-1185">Reference proteome</keyword>
<evidence type="ECO:0000256" key="1">
    <source>
        <dbReference type="SAM" id="SignalP"/>
    </source>
</evidence>